<dbReference type="AlphaFoldDB" id="A0A1M7HTR7"/>
<name>A0A1M7HTR7_9HYPH</name>
<reference evidence="1 2" key="1">
    <citation type="submission" date="2016-11" db="EMBL/GenBank/DDBJ databases">
        <authorList>
            <person name="Jaros S."/>
            <person name="Januszkiewicz K."/>
            <person name="Wedrychowicz H."/>
        </authorList>
    </citation>
    <scope>NUCLEOTIDE SEQUENCE [LARGE SCALE GENOMIC DNA]</scope>
    <source>
        <strain evidence="1 2">DSM 22153</strain>
    </source>
</reference>
<accession>A0A1M7HTR7</accession>
<dbReference type="EMBL" id="FRBW01000002">
    <property type="protein sequence ID" value="SHM31951.1"/>
    <property type="molecule type" value="Genomic_DNA"/>
</dbReference>
<dbReference type="Proteomes" id="UP000186002">
    <property type="component" value="Unassembled WGS sequence"/>
</dbReference>
<dbReference type="STRING" id="735517.SAMN05444272_2328"/>
<sequence length="38" mass="4303">MFSVFFTNLRRARAYQWKPAVDLSNPRIAAALSTFAAN</sequence>
<protein>
    <submittedName>
        <fullName evidence="1">Uncharacterized protein</fullName>
    </submittedName>
</protein>
<organism evidence="1 2">
    <name type="scientific">Roseibium suaedae</name>
    <dbReference type="NCBI Taxonomy" id="735517"/>
    <lineage>
        <taxon>Bacteria</taxon>
        <taxon>Pseudomonadati</taxon>
        <taxon>Pseudomonadota</taxon>
        <taxon>Alphaproteobacteria</taxon>
        <taxon>Hyphomicrobiales</taxon>
        <taxon>Stappiaceae</taxon>
        <taxon>Roseibium</taxon>
    </lineage>
</organism>
<keyword evidence="2" id="KW-1185">Reference proteome</keyword>
<gene>
    <name evidence="1" type="ORF">SAMN05444272_2328</name>
</gene>
<evidence type="ECO:0000313" key="2">
    <source>
        <dbReference type="Proteomes" id="UP000186002"/>
    </source>
</evidence>
<proteinExistence type="predicted"/>
<evidence type="ECO:0000313" key="1">
    <source>
        <dbReference type="EMBL" id="SHM31951.1"/>
    </source>
</evidence>